<feature type="domain" description="4'-phosphopantetheinyl transferase" evidence="2">
    <location>
        <begin position="94"/>
        <end position="166"/>
    </location>
</feature>
<dbReference type="AlphaFoldDB" id="A0A4R8WQB0"/>
<dbReference type="GO" id="GO:0000287">
    <property type="term" value="F:magnesium ion binding"/>
    <property type="evidence" value="ECO:0007669"/>
    <property type="project" value="InterPro"/>
</dbReference>
<protein>
    <submittedName>
        <fullName evidence="3">4'-phosphopantetheinyl transferase superfamily protein</fullName>
    </submittedName>
</protein>
<gene>
    <name evidence="3" type="ORF">E3O19_13155</name>
</gene>
<comment type="caution">
    <text evidence="3">The sequence shown here is derived from an EMBL/GenBank/DDBJ whole genome shotgun (WGS) entry which is preliminary data.</text>
</comment>
<evidence type="ECO:0000313" key="4">
    <source>
        <dbReference type="Proteomes" id="UP000298412"/>
    </source>
</evidence>
<dbReference type="InterPro" id="IPR037143">
    <property type="entry name" value="4-PPantetheinyl_Trfase_dom_sf"/>
</dbReference>
<sequence length="249" mass="25213">MTDERTPDVVVVLGPRGETDAADRAFLLAAAGWALGSVPGSLSLGRHCPTCGGADHGRPILGRAGGVAGSGNRLDVSLSRAGSSVAVALSFSGPVGIDIESVDAVVRAGFDDVAFNPVELAALAELSVVDAGRARTAIWTGKEAALKAIGVGLRADPRTLTVRLPRPGEDTDPALNAEPQNALPHLLLPHLLPCLLPCLLPRLAAFDAGPGLVGTIAVFTAAAPAVQVLPAGSIRGLPVPVTEVTDLPH</sequence>
<reference evidence="3 4" key="1">
    <citation type="submission" date="2019-03" db="EMBL/GenBank/DDBJ databases">
        <title>Genomics of glacier-inhabiting Cryobacterium strains.</title>
        <authorList>
            <person name="Liu Q."/>
            <person name="Xin Y.-H."/>
        </authorList>
    </citation>
    <scope>NUCLEOTIDE SEQUENCE [LARGE SCALE GENOMIC DNA]</scope>
    <source>
        <strain evidence="3 4">MDT1-3</strain>
    </source>
</reference>
<organism evidence="3 4">
    <name type="scientific">Cryobacterium algoritolerans</name>
    <dbReference type="NCBI Taxonomy" id="1259184"/>
    <lineage>
        <taxon>Bacteria</taxon>
        <taxon>Bacillati</taxon>
        <taxon>Actinomycetota</taxon>
        <taxon>Actinomycetes</taxon>
        <taxon>Micrococcales</taxon>
        <taxon>Microbacteriaceae</taxon>
        <taxon>Cryobacterium</taxon>
    </lineage>
</organism>
<name>A0A4R8WQB0_9MICO</name>
<dbReference type="InterPro" id="IPR008278">
    <property type="entry name" value="4-PPantetheinyl_Trfase_dom"/>
</dbReference>
<keyword evidence="1 3" id="KW-0808">Transferase</keyword>
<dbReference type="Pfam" id="PF01648">
    <property type="entry name" value="ACPS"/>
    <property type="match status" value="1"/>
</dbReference>
<dbReference type="Gene3D" id="3.90.470.20">
    <property type="entry name" value="4'-phosphopantetheinyl transferase domain"/>
    <property type="match status" value="1"/>
</dbReference>
<dbReference type="Proteomes" id="UP000298412">
    <property type="component" value="Unassembled WGS sequence"/>
</dbReference>
<dbReference type="SUPFAM" id="SSF56214">
    <property type="entry name" value="4'-phosphopantetheinyl transferase"/>
    <property type="match status" value="1"/>
</dbReference>
<dbReference type="EMBL" id="SOFP01000062">
    <property type="protein sequence ID" value="TFC12429.1"/>
    <property type="molecule type" value="Genomic_DNA"/>
</dbReference>
<proteinExistence type="predicted"/>
<accession>A0A4R8WQB0</accession>
<evidence type="ECO:0000256" key="1">
    <source>
        <dbReference type="ARBA" id="ARBA00022679"/>
    </source>
</evidence>
<dbReference type="RefSeq" id="WP_134568302.1">
    <property type="nucleotide sequence ID" value="NZ_SOFP01000062.1"/>
</dbReference>
<evidence type="ECO:0000313" key="3">
    <source>
        <dbReference type="EMBL" id="TFC12429.1"/>
    </source>
</evidence>
<dbReference type="OrthoDB" id="190168at2"/>
<keyword evidence="4" id="KW-1185">Reference proteome</keyword>
<evidence type="ECO:0000259" key="2">
    <source>
        <dbReference type="Pfam" id="PF01648"/>
    </source>
</evidence>
<dbReference type="GO" id="GO:0008897">
    <property type="term" value="F:holo-[acyl-carrier-protein] synthase activity"/>
    <property type="evidence" value="ECO:0007669"/>
    <property type="project" value="InterPro"/>
</dbReference>